<dbReference type="Proteomes" id="UP000245626">
    <property type="component" value="Unassembled WGS sequence"/>
</dbReference>
<gene>
    <name evidence="1" type="ORF">IE53DRAFT_386490</name>
</gene>
<organism evidence="1 2">
    <name type="scientific">Violaceomyces palustris</name>
    <dbReference type="NCBI Taxonomy" id="1673888"/>
    <lineage>
        <taxon>Eukaryota</taxon>
        <taxon>Fungi</taxon>
        <taxon>Dikarya</taxon>
        <taxon>Basidiomycota</taxon>
        <taxon>Ustilaginomycotina</taxon>
        <taxon>Ustilaginomycetes</taxon>
        <taxon>Violaceomycetales</taxon>
        <taxon>Violaceomycetaceae</taxon>
        <taxon>Violaceomyces</taxon>
    </lineage>
</organism>
<name>A0ACD0NZ86_9BASI</name>
<sequence>MWSWLWGSFRNRTLRPARCDRLSSVRVCSSHPAAPYVLSQPATCGFFGHLTSTFSIESSLRATIPSEGST</sequence>
<protein>
    <submittedName>
        <fullName evidence="1">Uncharacterized protein</fullName>
    </submittedName>
</protein>
<accession>A0ACD0NZ86</accession>
<dbReference type="EMBL" id="KZ819866">
    <property type="protein sequence ID" value="PWN51153.1"/>
    <property type="molecule type" value="Genomic_DNA"/>
</dbReference>
<evidence type="ECO:0000313" key="1">
    <source>
        <dbReference type="EMBL" id="PWN51153.1"/>
    </source>
</evidence>
<proteinExistence type="predicted"/>
<reference evidence="1 2" key="1">
    <citation type="journal article" date="2018" name="Mol. Biol. Evol.">
        <title>Broad Genomic Sampling Reveals a Smut Pathogenic Ancestry of the Fungal Clade Ustilaginomycotina.</title>
        <authorList>
            <person name="Kijpornyongpan T."/>
            <person name="Mondo S.J."/>
            <person name="Barry K."/>
            <person name="Sandor L."/>
            <person name="Lee J."/>
            <person name="Lipzen A."/>
            <person name="Pangilinan J."/>
            <person name="LaButti K."/>
            <person name="Hainaut M."/>
            <person name="Henrissat B."/>
            <person name="Grigoriev I.V."/>
            <person name="Spatafora J.W."/>
            <person name="Aime M.C."/>
        </authorList>
    </citation>
    <scope>NUCLEOTIDE SEQUENCE [LARGE SCALE GENOMIC DNA]</scope>
    <source>
        <strain evidence="1 2">SA 807</strain>
    </source>
</reference>
<evidence type="ECO:0000313" key="2">
    <source>
        <dbReference type="Proteomes" id="UP000245626"/>
    </source>
</evidence>
<keyword evidence="2" id="KW-1185">Reference proteome</keyword>